<organism evidence="1 2">
    <name type="scientific">Artomyces pyxidatus</name>
    <dbReference type="NCBI Taxonomy" id="48021"/>
    <lineage>
        <taxon>Eukaryota</taxon>
        <taxon>Fungi</taxon>
        <taxon>Dikarya</taxon>
        <taxon>Basidiomycota</taxon>
        <taxon>Agaricomycotina</taxon>
        <taxon>Agaricomycetes</taxon>
        <taxon>Russulales</taxon>
        <taxon>Auriscalpiaceae</taxon>
        <taxon>Artomyces</taxon>
    </lineage>
</organism>
<protein>
    <submittedName>
        <fullName evidence="1">Uncharacterized protein</fullName>
    </submittedName>
</protein>
<evidence type="ECO:0000313" key="1">
    <source>
        <dbReference type="EMBL" id="KAI0058912.1"/>
    </source>
</evidence>
<evidence type="ECO:0000313" key="2">
    <source>
        <dbReference type="Proteomes" id="UP000814140"/>
    </source>
</evidence>
<reference evidence="1" key="1">
    <citation type="submission" date="2021-03" db="EMBL/GenBank/DDBJ databases">
        <authorList>
            <consortium name="DOE Joint Genome Institute"/>
            <person name="Ahrendt S."/>
            <person name="Looney B.P."/>
            <person name="Miyauchi S."/>
            <person name="Morin E."/>
            <person name="Drula E."/>
            <person name="Courty P.E."/>
            <person name="Chicoki N."/>
            <person name="Fauchery L."/>
            <person name="Kohler A."/>
            <person name="Kuo A."/>
            <person name="Labutti K."/>
            <person name="Pangilinan J."/>
            <person name="Lipzen A."/>
            <person name="Riley R."/>
            <person name="Andreopoulos W."/>
            <person name="He G."/>
            <person name="Johnson J."/>
            <person name="Barry K.W."/>
            <person name="Grigoriev I.V."/>
            <person name="Nagy L."/>
            <person name="Hibbett D."/>
            <person name="Henrissat B."/>
            <person name="Matheny P.B."/>
            <person name="Labbe J."/>
            <person name="Martin F."/>
        </authorList>
    </citation>
    <scope>NUCLEOTIDE SEQUENCE</scope>
    <source>
        <strain evidence="1">HHB10654</strain>
    </source>
</reference>
<comment type="caution">
    <text evidence="1">The sequence shown here is derived from an EMBL/GenBank/DDBJ whole genome shotgun (WGS) entry which is preliminary data.</text>
</comment>
<keyword evidence="2" id="KW-1185">Reference proteome</keyword>
<proteinExistence type="predicted"/>
<dbReference type="EMBL" id="MU277231">
    <property type="protein sequence ID" value="KAI0058912.1"/>
    <property type="molecule type" value="Genomic_DNA"/>
</dbReference>
<name>A0ACB8SRR4_9AGAM</name>
<reference evidence="1" key="2">
    <citation type="journal article" date="2022" name="New Phytol.">
        <title>Evolutionary transition to the ectomycorrhizal habit in the genomes of a hyperdiverse lineage of mushroom-forming fungi.</title>
        <authorList>
            <person name="Looney B."/>
            <person name="Miyauchi S."/>
            <person name="Morin E."/>
            <person name="Drula E."/>
            <person name="Courty P.E."/>
            <person name="Kohler A."/>
            <person name="Kuo A."/>
            <person name="LaButti K."/>
            <person name="Pangilinan J."/>
            <person name="Lipzen A."/>
            <person name="Riley R."/>
            <person name="Andreopoulos W."/>
            <person name="He G."/>
            <person name="Johnson J."/>
            <person name="Nolan M."/>
            <person name="Tritt A."/>
            <person name="Barry K.W."/>
            <person name="Grigoriev I.V."/>
            <person name="Nagy L.G."/>
            <person name="Hibbett D."/>
            <person name="Henrissat B."/>
            <person name="Matheny P.B."/>
            <person name="Labbe J."/>
            <person name="Martin F.M."/>
        </authorList>
    </citation>
    <scope>NUCLEOTIDE SEQUENCE</scope>
    <source>
        <strain evidence="1">HHB10654</strain>
    </source>
</reference>
<gene>
    <name evidence="1" type="ORF">BV25DRAFT_1963938</name>
</gene>
<sequence>MLLNSVCTPDNNIPLLHLAFLGKWPSATRTVKVLSTHASVAVAQAPPPRRKACTLVGLAALFASGPLVIGPSAPERIWLNLYSVRSRGGSIPATERMPKVDHEPFKARGKRFLEGILPSMAEVLKRPRVPTTEEMLVAAAKCQEAQRKRSMTEWTHSVVGIFARVRGDEERGVVVFSQYVSSSCGVFLQDRMVKVSCASGGRSLGALVWFSVPTLNPVFRPKMGLSSSGIRSQSHYVSTHILNLSNLSG</sequence>
<dbReference type="Proteomes" id="UP000814140">
    <property type="component" value="Unassembled WGS sequence"/>
</dbReference>
<accession>A0ACB8SRR4</accession>